<dbReference type="InterPro" id="IPR003593">
    <property type="entry name" value="AAA+_ATPase"/>
</dbReference>
<dbReference type="PANTHER" id="PTHR32039">
    <property type="entry name" value="MAGNESIUM-CHELATASE SUBUNIT CHLI"/>
    <property type="match status" value="1"/>
</dbReference>
<dbReference type="InterPro" id="IPR000523">
    <property type="entry name" value="Mg_chelatse_chII-like_cat_dom"/>
</dbReference>
<keyword evidence="3" id="KW-0067">ATP-binding</keyword>
<dbReference type="PANTHER" id="PTHR32039:SF9">
    <property type="entry name" value="MAGNESIUM-CHELATASE SUBUNIT CHLI-2, CHLOROPLASTIC"/>
    <property type="match status" value="1"/>
</dbReference>
<dbReference type="AlphaFoldDB" id="A0A0L6TXW3"/>
<comment type="similarity">
    <text evidence="1">Belongs to the Mg-chelatase subunits D/I family.</text>
</comment>
<evidence type="ECO:0000259" key="5">
    <source>
        <dbReference type="SMART" id="SM00382"/>
    </source>
</evidence>
<name>A0A0L6TXW3_9FIRM</name>
<evidence type="ECO:0000256" key="1">
    <source>
        <dbReference type="ARBA" id="ARBA00005799"/>
    </source>
</evidence>
<sequence>MKNKNIIYPFTGIVGQEKMKKALVLNIINPLLGGVLIRGEKGTAKSTAVRALADLLPTRSQVEGCAFGCDPREPANMCSECLEKHENQKTFVEAFGRMKVVDLPVSATEDRVVGTLDIEYAIKKGEKKFEPGILAQANRNILYVDEVNLLDDHIVDVLLDSAAMGVNTIEREGVSFYHPSRFILVGTMNPEEGDLRPQLLDRFGMVVDVIGERNPEQRIHVIKNRLAYEKDKEAFAGQFVDDQQDLRERILKAKKLLEKVSYSDEMLEMAVKISIELNVDGHRADIAMIKTAMTIAAFKGQTEVAPADMLEAAELVLPHRLRRTPFEEGIFNFDKVEQIINDVGSAHNAVV</sequence>
<evidence type="ECO:0000256" key="2">
    <source>
        <dbReference type="ARBA" id="ARBA00022741"/>
    </source>
</evidence>
<dbReference type="STRING" id="52689.AKG39_13575"/>
<dbReference type="Gene3D" id="1.10.8.80">
    <property type="entry name" value="Magnesium chelatase subunit I, C-Terminal domain"/>
    <property type="match status" value="1"/>
</dbReference>
<comment type="caution">
    <text evidence="6">The sequence shown here is derived from an EMBL/GenBank/DDBJ whole genome shotgun (WGS) entry which is preliminary data.</text>
</comment>
<evidence type="ECO:0000256" key="3">
    <source>
        <dbReference type="ARBA" id="ARBA00022840"/>
    </source>
</evidence>
<dbReference type="Pfam" id="PF01078">
    <property type="entry name" value="Mg_chelatase"/>
    <property type="match status" value="1"/>
</dbReference>
<dbReference type="InterPro" id="IPR027417">
    <property type="entry name" value="P-loop_NTPase"/>
</dbReference>
<dbReference type="CDD" id="cd00009">
    <property type="entry name" value="AAA"/>
    <property type="match status" value="1"/>
</dbReference>
<dbReference type="SUPFAM" id="SSF52540">
    <property type="entry name" value="P-loop containing nucleoside triphosphate hydrolases"/>
    <property type="match status" value="1"/>
</dbReference>
<protein>
    <recommendedName>
        <fullName evidence="4">Mg-protoporphyrin IX chelatase</fullName>
    </recommendedName>
</protein>
<evidence type="ECO:0000256" key="4">
    <source>
        <dbReference type="ARBA" id="ARBA00030759"/>
    </source>
</evidence>
<dbReference type="InterPro" id="IPR041628">
    <property type="entry name" value="ChlI/MoxR_AAA_lid"/>
</dbReference>
<reference evidence="7" key="1">
    <citation type="submission" date="2015-07" db="EMBL/GenBank/DDBJ databases">
        <title>Draft genome sequence of Acetobacterium bakii DSM 8293, a potential psychrophilic chemical producer through syngas fermentation.</title>
        <authorList>
            <person name="Song Y."/>
            <person name="Hwang S."/>
            <person name="Cho B.-K."/>
        </authorList>
    </citation>
    <scope>NUCLEOTIDE SEQUENCE [LARGE SCALE GENOMIC DNA]</scope>
    <source>
        <strain evidence="7">DSM 8239</strain>
    </source>
</reference>
<dbReference type="Pfam" id="PF17863">
    <property type="entry name" value="AAA_lid_2"/>
    <property type="match status" value="1"/>
</dbReference>
<dbReference type="GO" id="GO:0005524">
    <property type="term" value="F:ATP binding"/>
    <property type="evidence" value="ECO:0007669"/>
    <property type="project" value="UniProtKB-KW"/>
</dbReference>
<evidence type="ECO:0000313" key="7">
    <source>
        <dbReference type="Proteomes" id="UP000036873"/>
    </source>
</evidence>
<dbReference type="EMBL" id="LGYO01000034">
    <property type="protein sequence ID" value="KNZ41106.1"/>
    <property type="molecule type" value="Genomic_DNA"/>
</dbReference>
<dbReference type="Gene3D" id="3.40.50.300">
    <property type="entry name" value="P-loop containing nucleotide triphosphate hydrolases"/>
    <property type="match status" value="1"/>
</dbReference>
<dbReference type="Proteomes" id="UP000036873">
    <property type="component" value="Unassembled WGS sequence"/>
</dbReference>
<dbReference type="RefSeq" id="WP_050740944.1">
    <property type="nucleotide sequence ID" value="NZ_LGYO01000034.1"/>
</dbReference>
<accession>A0A0L6TXW3</accession>
<feature type="domain" description="AAA+ ATPase" evidence="5">
    <location>
        <begin position="31"/>
        <end position="216"/>
    </location>
</feature>
<dbReference type="OrthoDB" id="9775079at2"/>
<evidence type="ECO:0000313" key="6">
    <source>
        <dbReference type="EMBL" id="KNZ41106.1"/>
    </source>
</evidence>
<dbReference type="InterPro" id="IPR045006">
    <property type="entry name" value="CHLI-like"/>
</dbReference>
<dbReference type="PATRIC" id="fig|52689.4.peg.2084"/>
<keyword evidence="7" id="KW-1185">Reference proteome</keyword>
<keyword evidence="2" id="KW-0547">Nucleotide-binding</keyword>
<gene>
    <name evidence="6" type="ORF">AKG39_13575</name>
</gene>
<organism evidence="6 7">
    <name type="scientific">Acetobacterium bakii</name>
    <dbReference type="NCBI Taxonomy" id="52689"/>
    <lineage>
        <taxon>Bacteria</taxon>
        <taxon>Bacillati</taxon>
        <taxon>Bacillota</taxon>
        <taxon>Clostridia</taxon>
        <taxon>Eubacteriales</taxon>
        <taxon>Eubacteriaceae</taxon>
        <taxon>Acetobacterium</taxon>
    </lineage>
</organism>
<dbReference type="SMART" id="SM00382">
    <property type="entry name" value="AAA"/>
    <property type="match status" value="1"/>
</dbReference>
<proteinExistence type="inferred from homology"/>